<feature type="domain" description="Smr" evidence="1">
    <location>
        <begin position="22"/>
        <end position="96"/>
    </location>
</feature>
<evidence type="ECO:0000313" key="2">
    <source>
        <dbReference type="EMBL" id="OCB02073.1"/>
    </source>
</evidence>
<dbReference type="Proteomes" id="UP000595420">
    <property type="component" value="Chromosome"/>
</dbReference>
<accession>A0A1B9BWN3</accession>
<evidence type="ECO:0000313" key="4">
    <source>
        <dbReference type="Proteomes" id="UP000093129"/>
    </source>
</evidence>
<dbReference type="RefSeq" id="WP_065413879.1">
    <property type="nucleotide sequence ID" value="NZ_CP059488.1"/>
</dbReference>
<dbReference type="SMART" id="SM00463">
    <property type="entry name" value="SMR"/>
    <property type="match status" value="1"/>
</dbReference>
<evidence type="ECO:0000313" key="3">
    <source>
        <dbReference type="EMBL" id="QQD73811.1"/>
    </source>
</evidence>
<dbReference type="PROSITE" id="PS50828">
    <property type="entry name" value="SMR"/>
    <property type="match status" value="1"/>
</dbReference>
<dbReference type="Proteomes" id="UP000093129">
    <property type="component" value="Unassembled WGS sequence"/>
</dbReference>
<dbReference type="Gene3D" id="3.30.1370.110">
    <property type="match status" value="1"/>
</dbReference>
<evidence type="ECO:0000259" key="1">
    <source>
        <dbReference type="PROSITE" id="PS50828"/>
    </source>
</evidence>
<dbReference type="Pfam" id="PF01713">
    <property type="entry name" value="Smr"/>
    <property type="match status" value="1"/>
</dbReference>
<dbReference type="AlphaFoldDB" id="A0A1B9BWN3"/>
<protein>
    <submittedName>
        <fullName evidence="2">DNA mismatch repair protein MutS</fullName>
    </submittedName>
    <submittedName>
        <fullName evidence="3">Smr/MutS family protein</fullName>
    </submittedName>
</protein>
<sequence length="133" mass="14953">MVTSDPDTPPAAPVLTSINGILDLHAFHPKEVPDLIREYLRSCRAAHITEIRIIHGKGKGVLRETVHTLLRREPMVRNFRLANDRSSWGATLVDIYPPDVPLPPRCAPASKAPVLVSVVPGWYRLLHRIFVKR</sequence>
<name>A0A1B9BWN3_9PROT</name>
<gene>
    <name evidence="2" type="ORF">BBC27_15050</name>
    <name evidence="3" type="ORF">H2515_06120</name>
</gene>
<dbReference type="InterPro" id="IPR036063">
    <property type="entry name" value="Smr_dom_sf"/>
</dbReference>
<dbReference type="EMBL" id="MASQ01000102">
    <property type="protein sequence ID" value="OCB02073.1"/>
    <property type="molecule type" value="Genomic_DNA"/>
</dbReference>
<reference evidence="3 5" key="2">
    <citation type="submission" date="2020-07" db="EMBL/GenBank/DDBJ databases">
        <title>Complete genome sequence analysis of Acidithiobacillus ferrivorans XJFY6S-08 reveals extreme environmental adaptation to alpine acid mine drainage.</title>
        <authorList>
            <person name="Yan L."/>
            <person name="Ni Y."/>
        </authorList>
    </citation>
    <scope>NUCLEOTIDE SEQUENCE [LARGE SCALE GENOMIC DNA]</scope>
    <source>
        <strain evidence="3 5">XJFY6S-08</strain>
    </source>
</reference>
<reference evidence="2 4" key="1">
    <citation type="submission" date="2016-07" db="EMBL/GenBank/DDBJ databases">
        <title>Draft genome of a psychrotolerant acidophile Acidithiobacillus ferrivorans strain YL15.</title>
        <authorList>
            <person name="Peng T."/>
            <person name="Ma L."/>
            <person name="Nan M."/>
            <person name="An N."/>
            <person name="Wang M."/>
            <person name="Qiu G."/>
            <person name="Zeng W."/>
        </authorList>
    </citation>
    <scope>NUCLEOTIDE SEQUENCE [LARGE SCALE GENOMIC DNA]</scope>
    <source>
        <strain evidence="2 4">YL15</strain>
    </source>
</reference>
<dbReference type="EMBL" id="CP059488">
    <property type="protein sequence ID" value="QQD73811.1"/>
    <property type="molecule type" value="Genomic_DNA"/>
</dbReference>
<organism evidence="2 4">
    <name type="scientific">Acidithiobacillus ferrivorans</name>
    <dbReference type="NCBI Taxonomy" id="160808"/>
    <lineage>
        <taxon>Bacteria</taxon>
        <taxon>Pseudomonadati</taxon>
        <taxon>Pseudomonadota</taxon>
        <taxon>Acidithiobacillia</taxon>
        <taxon>Acidithiobacillales</taxon>
        <taxon>Acidithiobacillaceae</taxon>
        <taxon>Acidithiobacillus</taxon>
    </lineage>
</organism>
<evidence type="ECO:0000313" key="5">
    <source>
        <dbReference type="Proteomes" id="UP000595420"/>
    </source>
</evidence>
<dbReference type="InterPro" id="IPR002625">
    <property type="entry name" value="Smr_dom"/>
</dbReference>
<proteinExistence type="predicted"/>
<dbReference type="SUPFAM" id="SSF160443">
    <property type="entry name" value="SMR domain-like"/>
    <property type="match status" value="1"/>
</dbReference>